<comment type="caution">
    <text evidence="2">The sequence shown here is derived from an EMBL/GenBank/DDBJ whole genome shotgun (WGS) entry which is preliminary data.</text>
</comment>
<proteinExistence type="predicted"/>
<evidence type="ECO:0000313" key="3">
    <source>
        <dbReference type="Proteomes" id="UP001142592"/>
    </source>
</evidence>
<keyword evidence="3" id="KW-1185">Reference proteome</keyword>
<evidence type="ECO:0000259" key="1">
    <source>
        <dbReference type="Pfam" id="PF13619"/>
    </source>
</evidence>
<name>A0A9X3DGA9_9SPHI</name>
<feature type="domain" description="KTSC" evidence="1">
    <location>
        <begin position="26"/>
        <end position="83"/>
    </location>
</feature>
<dbReference type="Pfam" id="PF13619">
    <property type="entry name" value="KTSC"/>
    <property type="match status" value="1"/>
</dbReference>
<reference evidence="2" key="1">
    <citation type="submission" date="2022-11" db="EMBL/GenBank/DDBJ databases">
        <authorList>
            <person name="Graham C."/>
            <person name="Newman J.D."/>
        </authorList>
    </citation>
    <scope>NUCLEOTIDE SEQUENCE</scope>
    <source>
        <strain evidence="2">DSM 19486</strain>
    </source>
</reference>
<dbReference type="InterPro" id="IPR025309">
    <property type="entry name" value="KTSC_dom"/>
</dbReference>
<dbReference type="EMBL" id="JAPJUH010000005">
    <property type="protein sequence ID" value="MCX3266581.1"/>
    <property type="molecule type" value="Genomic_DNA"/>
</dbReference>
<gene>
    <name evidence="2" type="ORF">OQZ29_17620</name>
</gene>
<organism evidence="2 3">
    <name type="scientific">Pedobacter agri</name>
    <dbReference type="NCBI Taxonomy" id="454586"/>
    <lineage>
        <taxon>Bacteria</taxon>
        <taxon>Pseudomonadati</taxon>
        <taxon>Bacteroidota</taxon>
        <taxon>Sphingobacteriia</taxon>
        <taxon>Sphingobacteriales</taxon>
        <taxon>Sphingobacteriaceae</taxon>
        <taxon>Pedobacter</taxon>
    </lineage>
</organism>
<sequence>MKKVTLLNQSFNVHDRLEQFNVNIAQSSSVSFFGSNPNTGSMFVQFKNGGTYIYSGVTPEVRKEMHTAPSIGSFISKNLVKKFPSEKLEGKGIFS</sequence>
<evidence type="ECO:0000313" key="2">
    <source>
        <dbReference type="EMBL" id="MCX3266581.1"/>
    </source>
</evidence>
<dbReference type="RefSeq" id="WP_266270513.1">
    <property type="nucleotide sequence ID" value="NZ_JAPJUH010000005.1"/>
</dbReference>
<protein>
    <submittedName>
        <fullName evidence="2">KTSC domain-containing protein</fullName>
    </submittedName>
</protein>
<dbReference type="Proteomes" id="UP001142592">
    <property type="component" value="Unassembled WGS sequence"/>
</dbReference>
<dbReference type="AlphaFoldDB" id="A0A9X3DGA9"/>
<accession>A0A9X3DGA9</accession>